<evidence type="ECO:0000259" key="2">
    <source>
        <dbReference type="Pfam" id="PF17929"/>
    </source>
</evidence>
<evidence type="ECO:0000313" key="6">
    <source>
        <dbReference type="Proteomes" id="UP000671910"/>
    </source>
</evidence>
<reference evidence="3 5" key="1">
    <citation type="submission" date="2019-11" db="EMBL/GenBank/DDBJ databases">
        <title>Eggerthellaceae novel genus isolated from the rectal contents of marmort.</title>
        <authorList>
            <person name="Zhang G."/>
        </authorList>
    </citation>
    <scope>NUCLEOTIDE SEQUENCE [LARGE SCALE GENOMIC DNA]</scope>
    <source>
        <strain evidence="5">zg-886</strain>
        <strain evidence="3">Zg-886</strain>
    </source>
</reference>
<keyword evidence="5" id="KW-1185">Reference proteome</keyword>
<accession>A0A9E6MRB8</accession>
<sequence length="251" mass="26709">MGAAKTGARGAKGTGGAKAPRRRARTDEQKQSRLADILDAAERLLDGCACRDVTMIRLAEDVGCSRTNLAHYVASKEEVLLLLYVRSLQSLFDDARALLENRLVEGAKPPKPTELAKAARLLAPVVARHADFGRVGALLAGVVEANVTPERLVACKATVADLLQRASDLLASAGLLPSPACASEFLLGLSWYAAGLYPAAHSLPIWVEASQTASCPQQDYELALRRYLEVQLAGYWALEDAAQGRTEGSAG</sequence>
<evidence type="ECO:0000313" key="3">
    <source>
        <dbReference type="EMBL" id="NHM13353.1"/>
    </source>
</evidence>
<evidence type="ECO:0000256" key="1">
    <source>
        <dbReference type="SAM" id="MobiDB-lite"/>
    </source>
</evidence>
<dbReference type="EMBL" id="CP072829">
    <property type="protein sequence ID" value="QTU84567.1"/>
    <property type="molecule type" value="Genomic_DNA"/>
</dbReference>
<feature type="region of interest" description="Disordered" evidence="1">
    <location>
        <begin position="1"/>
        <end position="31"/>
    </location>
</feature>
<feature type="domain" description="Tetracyclin repressor-like C-terminal" evidence="2">
    <location>
        <begin position="118"/>
        <end position="234"/>
    </location>
</feature>
<dbReference type="AlphaFoldDB" id="A0A9E6MRB8"/>
<name>A0A9E6MRB8_9ACTN</name>
<proteinExistence type="predicted"/>
<organism evidence="4 6">
    <name type="scientific">Xiamenia xianingshaonis</name>
    <dbReference type="NCBI Taxonomy" id="2682776"/>
    <lineage>
        <taxon>Bacteria</taxon>
        <taxon>Bacillati</taxon>
        <taxon>Actinomycetota</taxon>
        <taxon>Coriobacteriia</taxon>
        <taxon>Eggerthellales</taxon>
        <taxon>Eggerthellaceae</taxon>
        <taxon>Xiamenia</taxon>
    </lineage>
</organism>
<dbReference type="InterPro" id="IPR009057">
    <property type="entry name" value="Homeodomain-like_sf"/>
</dbReference>
<dbReference type="Proteomes" id="UP000636394">
    <property type="component" value="Unassembled WGS sequence"/>
</dbReference>
<dbReference type="KEGG" id="ebz:J7S26_01140"/>
<dbReference type="Proteomes" id="UP000671910">
    <property type="component" value="Chromosome"/>
</dbReference>
<gene>
    <name evidence="3" type="ORF">GMI68_00960</name>
    <name evidence="4" type="ORF">J7S26_01140</name>
</gene>
<reference evidence="4" key="2">
    <citation type="submission" date="2021-04" db="EMBL/GenBank/DDBJ databases">
        <title>Novel species in family Eggerthellaceae.</title>
        <authorList>
            <person name="Zhang G."/>
        </authorList>
    </citation>
    <scope>NUCLEOTIDE SEQUENCE</scope>
    <source>
        <strain evidence="4">Zg-886</strain>
    </source>
</reference>
<dbReference type="InterPro" id="IPR041483">
    <property type="entry name" value="TetR_C_34"/>
</dbReference>
<dbReference type="RefSeq" id="WP_166338126.1">
    <property type="nucleotide sequence ID" value="NZ_CP072829.1"/>
</dbReference>
<protein>
    <recommendedName>
        <fullName evidence="2">Tetracyclin repressor-like C-terminal domain-containing protein</fullName>
    </recommendedName>
</protein>
<dbReference type="EMBL" id="WPCR01000001">
    <property type="protein sequence ID" value="NHM13353.1"/>
    <property type="molecule type" value="Genomic_DNA"/>
</dbReference>
<evidence type="ECO:0000313" key="4">
    <source>
        <dbReference type="EMBL" id="QTU84567.1"/>
    </source>
</evidence>
<dbReference type="Pfam" id="PF17929">
    <property type="entry name" value="TetR_C_34"/>
    <property type="match status" value="1"/>
</dbReference>
<dbReference type="Gene3D" id="1.10.357.10">
    <property type="entry name" value="Tetracycline Repressor, domain 2"/>
    <property type="match status" value="1"/>
</dbReference>
<evidence type="ECO:0000313" key="5">
    <source>
        <dbReference type="Proteomes" id="UP000636394"/>
    </source>
</evidence>
<dbReference type="SUPFAM" id="SSF46689">
    <property type="entry name" value="Homeodomain-like"/>
    <property type="match status" value="1"/>
</dbReference>